<sequence>MLVPPEVPNPTFDRGCWIRLSDGPDFSGQSFVVVGPAELRAFDLATIARFRRRVSSAETGPRAVAKLYSRENFTGTALTMGSSARQAQVGRAFGASHRRVEALRLSCKD</sequence>
<keyword evidence="2" id="KW-1185">Reference proteome</keyword>
<gene>
    <name evidence="1" type="ORF">IM725_09005</name>
</gene>
<evidence type="ECO:0000313" key="1">
    <source>
        <dbReference type="EMBL" id="MBE7940705.1"/>
    </source>
</evidence>
<dbReference type="RefSeq" id="WP_193780247.1">
    <property type="nucleotide sequence ID" value="NZ_JADDOJ010000029.1"/>
</dbReference>
<proteinExistence type="predicted"/>
<dbReference type="Gene3D" id="2.60.20.10">
    <property type="entry name" value="Crystallins"/>
    <property type="match status" value="1"/>
</dbReference>
<reference evidence="1 2" key="1">
    <citation type="submission" date="2020-10" db="EMBL/GenBank/DDBJ databases">
        <title>Draft genome of Ramlibacter aquaticus LMG 30558.</title>
        <authorList>
            <person name="Props R."/>
        </authorList>
    </citation>
    <scope>NUCLEOTIDE SEQUENCE [LARGE SCALE GENOMIC DNA]</scope>
    <source>
        <strain evidence="1 2">LMG 30558</strain>
    </source>
</reference>
<accession>A0ABR9SEC5</accession>
<organism evidence="1 2">
    <name type="scientific">Ramlibacter aquaticus</name>
    <dbReference type="NCBI Taxonomy" id="2780094"/>
    <lineage>
        <taxon>Bacteria</taxon>
        <taxon>Pseudomonadati</taxon>
        <taxon>Pseudomonadota</taxon>
        <taxon>Betaproteobacteria</taxon>
        <taxon>Burkholderiales</taxon>
        <taxon>Comamonadaceae</taxon>
        <taxon>Ramlibacter</taxon>
    </lineage>
</organism>
<name>A0ABR9SEC5_9BURK</name>
<dbReference type="Proteomes" id="UP000715965">
    <property type="component" value="Unassembled WGS sequence"/>
</dbReference>
<protein>
    <submittedName>
        <fullName evidence="1">Uncharacterized protein</fullName>
    </submittedName>
</protein>
<comment type="caution">
    <text evidence="1">The sequence shown here is derived from an EMBL/GenBank/DDBJ whole genome shotgun (WGS) entry which is preliminary data.</text>
</comment>
<evidence type="ECO:0000313" key="2">
    <source>
        <dbReference type="Proteomes" id="UP000715965"/>
    </source>
</evidence>
<dbReference type="EMBL" id="JADDOJ010000029">
    <property type="protein sequence ID" value="MBE7940705.1"/>
    <property type="molecule type" value="Genomic_DNA"/>
</dbReference>